<accession>A0A6A4WP70</accession>
<sequence length="144" mass="15640">MEALLRAGLVAGSELVDVDRGAAIYSFHRGRQQELQMSLCHPSGQASIHLVEAERETVKLTAPLEHGRWEACGADDGCGSWSRHGSLLEVESQTGDWEGLHPGGGVGLCGSKKTHPDHLVCPIQQTLLRRLRERLIPSALLALF</sequence>
<dbReference type="EMBL" id="VIIS01000745">
    <property type="protein sequence ID" value="KAF0305534.1"/>
    <property type="molecule type" value="Genomic_DNA"/>
</dbReference>
<evidence type="ECO:0000313" key="2">
    <source>
        <dbReference type="Proteomes" id="UP000440578"/>
    </source>
</evidence>
<reference evidence="1 2" key="1">
    <citation type="submission" date="2019-07" db="EMBL/GenBank/DDBJ databases">
        <title>Draft genome assembly of a fouling barnacle, Amphibalanus amphitrite (Darwin, 1854): The first reference genome for Thecostraca.</title>
        <authorList>
            <person name="Kim W."/>
        </authorList>
    </citation>
    <scope>NUCLEOTIDE SEQUENCE [LARGE SCALE GENOMIC DNA]</scope>
    <source>
        <strain evidence="1">SNU_AA5</strain>
        <tissue evidence="1">Soma without cirri and trophi</tissue>
    </source>
</reference>
<gene>
    <name evidence="1" type="ORF">FJT64_022827</name>
</gene>
<protein>
    <submittedName>
        <fullName evidence="1">Uncharacterized protein</fullName>
    </submittedName>
</protein>
<organism evidence="1 2">
    <name type="scientific">Amphibalanus amphitrite</name>
    <name type="common">Striped barnacle</name>
    <name type="synonym">Balanus amphitrite</name>
    <dbReference type="NCBI Taxonomy" id="1232801"/>
    <lineage>
        <taxon>Eukaryota</taxon>
        <taxon>Metazoa</taxon>
        <taxon>Ecdysozoa</taxon>
        <taxon>Arthropoda</taxon>
        <taxon>Crustacea</taxon>
        <taxon>Multicrustacea</taxon>
        <taxon>Cirripedia</taxon>
        <taxon>Thoracica</taxon>
        <taxon>Thoracicalcarea</taxon>
        <taxon>Balanomorpha</taxon>
        <taxon>Balanoidea</taxon>
        <taxon>Balanidae</taxon>
        <taxon>Amphibalaninae</taxon>
        <taxon>Amphibalanus</taxon>
    </lineage>
</organism>
<proteinExistence type="predicted"/>
<evidence type="ECO:0000313" key="1">
    <source>
        <dbReference type="EMBL" id="KAF0305534.1"/>
    </source>
</evidence>
<keyword evidence="2" id="KW-1185">Reference proteome</keyword>
<comment type="caution">
    <text evidence="1">The sequence shown here is derived from an EMBL/GenBank/DDBJ whole genome shotgun (WGS) entry which is preliminary data.</text>
</comment>
<dbReference type="Proteomes" id="UP000440578">
    <property type="component" value="Unassembled WGS sequence"/>
</dbReference>
<name>A0A6A4WP70_AMPAM</name>
<dbReference type="AlphaFoldDB" id="A0A6A4WP70"/>